<organism evidence="3">
    <name type="scientific">candidate division WOR-3 bacterium</name>
    <dbReference type="NCBI Taxonomy" id="2052148"/>
    <lineage>
        <taxon>Bacteria</taxon>
        <taxon>Bacteria division WOR-3</taxon>
    </lineage>
</organism>
<feature type="coiled-coil region" evidence="1">
    <location>
        <begin position="316"/>
        <end position="350"/>
    </location>
</feature>
<name>A0A7V3RHM6_UNCW3</name>
<dbReference type="GO" id="GO:0072344">
    <property type="term" value="P:rescue of stalled ribosome"/>
    <property type="evidence" value="ECO:0007669"/>
    <property type="project" value="TreeGrafter"/>
</dbReference>
<gene>
    <name evidence="3" type="ORF">ENX68_05215</name>
</gene>
<dbReference type="Pfam" id="PF05670">
    <property type="entry name" value="NFACT-R_1"/>
    <property type="match status" value="1"/>
</dbReference>
<comment type="caution">
    <text evidence="3">The sequence shown here is derived from an EMBL/GenBank/DDBJ whole genome shotgun (WGS) entry which is preliminary data.</text>
</comment>
<proteinExistence type="predicted"/>
<keyword evidence="1" id="KW-0175">Coiled coil</keyword>
<evidence type="ECO:0000313" key="3">
    <source>
        <dbReference type="EMBL" id="HGE78382.1"/>
    </source>
</evidence>
<sequence>MNGIYTHLALKELKNLIINRFIQRISVRERLIQIEFDEDSMFISLYPEALGFYINQRIKNFDKLTFYDDYLSGARIVDIEQDGYKPVFNLVVEKVEYNQKKKIRLCISLYKEAPNLSIITDGFRRSLFSKYIEKGQKKSILEIGPDALKDKDLLIREYEGIDKFLAQELNKENLEILKNILKSDICKPRIVSIIPLRISLFSEDFLFKYNSWNSTFKDGIRMFLEERKKIAIEHRRKKQVSKIEKEIEELNRRLEKKESLETYRIAGELILMNIAKIKKGMESIRLFNPYDNKDIEIKLDPKKTPKENAEDYFKEYKRLKRGIPKILERIKKLQKEIEILKQGGEIEKEKKSTKVQSEKSGKKKSLPFREFTLESGSKVYVGKDARSNMELTFKFARPDDYFFHIRGYEGAHTILRPMLRKGQNVSKEDIVKSAAIAAYFSKAKNQKNVAVSYTQRKYIKKAKGSKLGSVVLMREEVIFVDPGLPSNTEEGD</sequence>
<dbReference type="InterPro" id="IPR008532">
    <property type="entry name" value="NFACT_RNA-bd"/>
</dbReference>
<dbReference type="EMBL" id="DTOZ01000138">
    <property type="protein sequence ID" value="HGE78382.1"/>
    <property type="molecule type" value="Genomic_DNA"/>
</dbReference>
<feature type="domain" description="NFACT RNA-binding" evidence="2">
    <location>
        <begin position="368"/>
        <end position="464"/>
    </location>
</feature>
<reference evidence="3" key="1">
    <citation type="journal article" date="2020" name="mSystems">
        <title>Genome- and Community-Level Interaction Insights into Carbon Utilization and Element Cycling Functions of Hydrothermarchaeota in Hydrothermal Sediment.</title>
        <authorList>
            <person name="Zhou Z."/>
            <person name="Liu Y."/>
            <person name="Xu W."/>
            <person name="Pan J."/>
            <person name="Luo Z.H."/>
            <person name="Li M."/>
        </authorList>
    </citation>
    <scope>NUCLEOTIDE SEQUENCE [LARGE SCALE GENOMIC DNA]</scope>
    <source>
        <strain evidence="3">SpSt-961</strain>
    </source>
</reference>
<dbReference type="GO" id="GO:0000049">
    <property type="term" value="F:tRNA binding"/>
    <property type="evidence" value="ECO:0007669"/>
    <property type="project" value="TreeGrafter"/>
</dbReference>
<protein>
    <submittedName>
        <fullName evidence="3">DUF814 domain-containing protein</fullName>
    </submittedName>
</protein>
<feature type="coiled-coil region" evidence="1">
    <location>
        <begin position="233"/>
        <end position="260"/>
    </location>
</feature>
<dbReference type="Pfam" id="PF05833">
    <property type="entry name" value="NFACT_N"/>
    <property type="match status" value="1"/>
</dbReference>
<dbReference type="GO" id="GO:1990112">
    <property type="term" value="C:RQC complex"/>
    <property type="evidence" value="ECO:0007669"/>
    <property type="project" value="TreeGrafter"/>
</dbReference>
<dbReference type="InterPro" id="IPR051608">
    <property type="entry name" value="RQC_Subunit_NEMF"/>
</dbReference>
<evidence type="ECO:0000256" key="1">
    <source>
        <dbReference type="SAM" id="Coils"/>
    </source>
</evidence>
<dbReference type="PANTHER" id="PTHR15239:SF6">
    <property type="entry name" value="RIBOSOME QUALITY CONTROL COMPLEX SUBUNIT NEMF"/>
    <property type="match status" value="1"/>
</dbReference>
<accession>A0A7V3RHM6</accession>
<evidence type="ECO:0000259" key="2">
    <source>
        <dbReference type="Pfam" id="PF05670"/>
    </source>
</evidence>
<dbReference type="AlphaFoldDB" id="A0A7V3RHM6"/>
<dbReference type="PANTHER" id="PTHR15239">
    <property type="entry name" value="NUCLEAR EXPORT MEDIATOR FACTOR NEMF"/>
    <property type="match status" value="1"/>
</dbReference>
<dbReference type="GO" id="GO:0043023">
    <property type="term" value="F:ribosomal large subunit binding"/>
    <property type="evidence" value="ECO:0007669"/>
    <property type="project" value="TreeGrafter"/>
</dbReference>